<evidence type="ECO:0000256" key="2">
    <source>
        <dbReference type="ARBA" id="ARBA00022516"/>
    </source>
</evidence>
<reference evidence="13" key="2">
    <citation type="submission" date="2021-04" db="EMBL/GenBank/DDBJ databases">
        <authorList>
            <person name="Gilroy R."/>
        </authorList>
    </citation>
    <scope>NUCLEOTIDE SEQUENCE</scope>
    <source>
        <strain evidence="13">742</strain>
    </source>
</reference>
<evidence type="ECO:0000259" key="12">
    <source>
        <dbReference type="PROSITE" id="PS50989"/>
    </source>
</evidence>
<evidence type="ECO:0000256" key="8">
    <source>
        <dbReference type="ARBA" id="ARBA00023160"/>
    </source>
</evidence>
<comment type="caution">
    <text evidence="13">The sequence shown here is derived from an EMBL/GenBank/DDBJ whole genome shotgun (WGS) entry which is preliminary data.</text>
</comment>
<keyword evidence="5 10" id="KW-0276">Fatty acid metabolism</keyword>
<dbReference type="Pfam" id="PF03255">
    <property type="entry name" value="ACCA"/>
    <property type="match status" value="1"/>
</dbReference>
<keyword evidence="7 10" id="KW-0443">Lipid metabolism</keyword>
<evidence type="ECO:0000256" key="7">
    <source>
        <dbReference type="ARBA" id="ARBA00023098"/>
    </source>
</evidence>
<dbReference type="PRINTS" id="PR01069">
    <property type="entry name" value="ACCCTRFRASEA"/>
</dbReference>
<sequence length="309" mass="34045">MIRDVLKMTDALEAELAALEGDNSPQALLRVKQLQRDRTELLDSCTNLTAEDKVFLARHPRRPKIDDYISALFTDFFEQKGDRQCREDASILGGIAFFKGAPVTVIGHRKGNNLEENMKYNFGMPGPEGYRKALRLMKQAEKFGRPVITFIDTPGAYPGKEAEERGQGEAIARNLAEMSQLSVPVITVVTGEGSSGGALALGVANKVLMLENAVYSVLSPEGFASILWKDASRHGEACDVMKLTAQDLYQFGVIEEIVPEPLGGAQTDPKALYTHLELALERSLASLRKMSPAALEAQRYKKFRQIGQE</sequence>
<dbReference type="PROSITE" id="PS50989">
    <property type="entry name" value="COA_CT_CTER"/>
    <property type="match status" value="1"/>
</dbReference>
<comment type="catalytic activity">
    <reaction evidence="9 10">
        <text>N(6)-carboxybiotinyl-L-lysyl-[protein] + acetyl-CoA = N(6)-biotinyl-L-lysyl-[protein] + malonyl-CoA</text>
        <dbReference type="Rhea" id="RHEA:54728"/>
        <dbReference type="Rhea" id="RHEA-COMP:10505"/>
        <dbReference type="Rhea" id="RHEA-COMP:10506"/>
        <dbReference type="ChEBI" id="CHEBI:57288"/>
        <dbReference type="ChEBI" id="CHEBI:57384"/>
        <dbReference type="ChEBI" id="CHEBI:83144"/>
        <dbReference type="ChEBI" id="CHEBI:83145"/>
        <dbReference type="EC" id="2.1.3.15"/>
    </reaction>
</comment>
<dbReference type="EMBL" id="JAHLFH010000151">
    <property type="protein sequence ID" value="MBU3820145.1"/>
    <property type="molecule type" value="Genomic_DNA"/>
</dbReference>
<evidence type="ECO:0000256" key="1">
    <source>
        <dbReference type="ARBA" id="ARBA00004956"/>
    </source>
</evidence>
<evidence type="ECO:0000256" key="3">
    <source>
        <dbReference type="ARBA" id="ARBA00022679"/>
    </source>
</evidence>
<comment type="pathway">
    <text evidence="1 10">Lipid metabolism; malonyl-CoA biosynthesis; malonyl-CoA from acetyl-CoA: step 1/1.</text>
</comment>
<dbReference type="PANTHER" id="PTHR42853">
    <property type="entry name" value="ACETYL-COENZYME A CARBOXYLASE CARBOXYL TRANSFERASE SUBUNIT ALPHA"/>
    <property type="match status" value="1"/>
</dbReference>
<dbReference type="InterPro" id="IPR001095">
    <property type="entry name" value="Acetyl_CoA_COase_a_su"/>
</dbReference>
<gene>
    <name evidence="10" type="primary">accA</name>
    <name evidence="13" type="ORF">H9864_07245</name>
</gene>
<evidence type="ECO:0000256" key="4">
    <source>
        <dbReference type="ARBA" id="ARBA00022741"/>
    </source>
</evidence>
<dbReference type="NCBIfam" id="NF004344">
    <property type="entry name" value="PRK05724.1"/>
    <property type="match status" value="1"/>
</dbReference>
<dbReference type="EC" id="2.1.3.15" evidence="10"/>
<dbReference type="Gene3D" id="3.90.226.10">
    <property type="entry name" value="2-enoyl-CoA Hydratase, Chain A, domain 1"/>
    <property type="match status" value="1"/>
</dbReference>
<comment type="similarity">
    <text evidence="10">Belongs to the AccA family.</text>
</comment>
<keyword evidence="6 10" id="KW-0067">ATP-binding</keyword>
<dbReference type="AlphaFoldDB" id="A0A9E2KLF0"/>
<evidence type="ECO:0000256" key="10">
    <source>
        <dbReference type="HAMAP-Rule" id="MF_00823"/>
    </source>
</evidence>
<keyword evidence="4 10" id="KW-0547">Nucleotide-binding</keyword>
<comment type="subcellular location">
    <subcellularLocation>
        <location evidence="10">Cytoplasm</location>
    </subcellularLocation>
</comment>
<dbReference type="NCBIfam" id="TIGR00513">
    <property type="entry name" value="accA"/>
    <property type="match status" value="1"/>
</dbReference>
<keyword evidence="10" id="KW-0963">Cytoplasm</keyword>
<keyword evidence="2 10" id="KW-0444">Lipid biosynthesis</keyword>
<comment type="subunit">
    <text evidence="10">Acetyl-CoA carboxylase is a heterohexamer composed of biotin carboxyl carrier protein (AccB), biotin carboxylase (AccC) and two subunits each of ACCase subunit alpha (AccA) and ACCase subunit beta (AccD).</text>
</comment>
<keyword evidence="11" id="KW-0175">Coiled coil</keyword>
<dbReference type="GO" id="GO:2001295">
    <property type="term" value="P:malonyl-CoA biosynthetic process"/>
    <property type="evidence" value="ECO:0007669"/>
    <property type="project" value="UniProtKB-UniRule"/>
</dbReference>
<organism evidence="13 14">
    <name type="scientific">Candidatus Faecalibacterium intestinavium</name>
    <dbReference type="NCBI Taxonomy" id="2838580"/>
    <lineage>
        <taxon>Bacteria</taxon>
        <taxon>Bacillati</taxon>
        <taxon>Bacillota</taxon>
        <taxon>Clostridia</taxon>
        <taxon>Eubacteriales</taxon>
        <taxon>Oscillospiraceae</taxon>
        <taxon>Faecalibacterium</taxon>
    </lineage>
</organism>
<dbReference type="InterPro" id="IPR029045">
    <property type="entry name" value="ClpP/crotonase-like_dom_sf"/>
</dbReference>
<evidence type="ECO:0000256" key="5">
    <source>
        <dbReference type="ARBA" id="ARBA00022832"/>
    </source>
</evidence>
<dbReference type="Proteomes" id="UP000824178">
    <property type="component" value="Unassembled WGS sequence"/>
</dbReference>
<name>A0A9E2KLF0_9FIRM</name>
<dbReference type="NCBIfam" id="NF041504">
    <property type="entry name" value="AccA_sub"/>
    <property type="match status" value="1"/>
</dbReference>
<evidence type="ECO:0000256" key="9">
    <source>
        <dbReference type="ARBA" id="ARBA00049152"/>
    </source>
</evidence>
<evidence type="ECO:0000313" key="14">
    <source>
        <dbReference type="Proteomes" id="UP000824178"/>
    </source>
</evidence>
<dbReference type="GO" id="GO:0006633">
    <property type="term" value="P:fatty acid biosynthetic process"/>
    <property type="evidence" value="ECO:0007669"/>
    <property type="project" value="UniProtKB-KW"/>
</dbReference>
<dbReference type="PANTHER" id="PTHR42853:SF3">
    <property type="entry name" value="ACETYL-COENZYME A CARBOXYLASE CARBOXYL TRANSFERASE SUBUNIT ALPHA, CHLOROPLASTIC"/>
    <property type="match status" value="1"/>
</dbReference>
<dbReference type="InterPro" id="IPR011763">
    <property type="entry name" value="COA_CT_C"/>
</dbReference>
<evidence type="ECO:0000256" key="11">
    <source>
        <dbReference type="SAM" id="Coils"/>
    </source>
</evidence>
<dbReference type="SUPFAM" id="SSF52096">
    <property type="entry name" value="ClpP/crotonase"/>
    <property type="match status" value="1"/>
</dbReference>
<keyword evidence="13" id="KW-0436">Ligase</keyword>
<evidence type="ECO:0000256" key="6">
    <source>
        <dbReference type="ARBA" id="ARBA00022840"/>
    </source>
</evidence>
<proteinExistence type="inferred from homology"/>
<accession>A0A9E2KLF0</accession>
<dbReference type="GO" id="GO:0009317">
    <property type="term" value="C:acetyl-CoA carboxylase complex"/>
    <property type="evidence" value="ECO:0007669"/>
    <property type="project" value="InterPro"/>
</dbReference>
<protein>
    <recommendedName>
        <fullName evidence="10">Acetyl-coenzyme A carboxylase carboxyl transferase subunit alpha</fullName>
        <shortName evidence="10">ACCase subunit alpha</shortName>
        <shortName evidence="10">Acetyl-CoA carboxylase carboxyltransferase subunit alpha</shortName>
        <ecNumber evidence="10">2.1.3.15</ecNumber>
    </recommendedName>
</protein>
<reference evidence="13" key="1">
    <citation type="journal article" date="2021" name="PeerJ">
        <title>Extensive microbial diversity within the chicken gut microbiome revealed by metagenomics and culture.</title>
        <authorList>
            <person name="Gilroy R."/>
            <person name="Ravi A."/>
            <person name="Getino M."/>
            <person name="Pursley I."/>
            <person name="Horton D.L."/>
            <person name="Alikhan N.F."/>
            <person name="Baker D."/>
            <person name="Gharbi K."/>
            <person name="Hall N."/>
            <person name="Watson M."/>
            <person name="Adriaenssens E.M."/>
            <person name="Foster-Nyarko E."/>
            <person name="Jarju S."/>
            <person name="Secka A."/>
            <person name="Antonio M."/>
            <person name="Oren A."/>
            <person name="Chaudhuri R.R."/>
            <person name="La Ragione R."/>
            <person name="Hildebrand F."/>
            <person name="Pallen M.J."/>
        </authorList>
    </citation>
    <scope>NUCLEOTIDE SEQUENCE</scope>
    <source>
        <strain evidence="13">742</strain>
    </source>
</reference>
<dbReference type="GO" id="GO:0016743">
    <property type="term" value="F:carboxyl- or carbamoyltransferase activity"/>
    <property type="evidence" value="ECO:0007669"/>
    <property type="project" value="UniProtKB-UniRule"/>
</dbReference>
<dbReference type="HAMAP" id="MF_00823">
    <property type="entry name" value="AcetylCoA_CT_alpha"/>
    <property type="match status" value="1"/>
</dbReference>
<keyword evidence="3 10" id="KW-0808">Transferase</keyword>
<dbReference type="GO" id="GO:0003989">
    <property type="term" value="F:acetyl-CoA carboxylase activity"/>
    <property type="evidence" value="ECO:0007669"/>
    <property type="project" value="InterPro"/>
</dbReference>
<feature type="domain" description="CoA carboxyltransferase C-terminal" evidence="12">
    <location>
        <begin position="33"/>
        <end position="286"/>
    </location>
</feature>
<evidence type="ECO:0000313" key="13">
    <source>
        <dbReference type="EMBL" id="MBU3820145.1"/>
    </source>
</evidence>
<comment type="function">
    <text evidence="10">Component of the acetyl coenzyme A carboxylase (ACC) complex. First, biotin carboxylase catalyzes the carboxylation of biotin on its carrier protein (BCCP) and then the CO(2) group is transferred by the carboxyltransferase to acetyl-CoA to form malonyl-CoA.</text>
</comment>
<dbReference type="GO" id="GO:0005524">
    <property type="term" value="F:ATP binding"/>
    <property type="evidence" value="ECO:0007669"/>
    <property type="project" value="UniProtKB-KW"/>
</dbReference>
<feature type="coiled-coil region" evidence="11">
    <location>
        <begin position="2"/>
        <end position="51"/>
    </location>
</feature>
<keyword evidence="8 10" id="KW-0275">Fatty acid biosynthesis</keyword>